<evidence type="ECO:0000256" key="1">
    <source>
        <dbReference type="ARBA" id="ARBA00022670"/>
    </source>
</evidence>
<evidence type="ECO:0000256" key="2">
    <source>
        <dbReference type="ARBA" id="ARBA00022723"/>
    </source>
</evidence>
<dbReference type="EMBL" id="UGQL01000002">
    <property type="protein sequence ID" value="STZ69350.1"/>
    <property type="molecule type" value="Genomic_DNA"/>
</dbReference>
<evidence type="ECO:0000313" key="10">
    <source>
        <dbReference type="EMBL" id="STZ69350.1"/>
    </source>
</evidence>
<evidence type="ECO:0000256" key="4">
    <source>
        <dbReference type="ARBA" id="ARBA00022833"/>
    </source>
</evidence>
<feature type="compositionally biased region" description="Basic and acidic residues" evidence="7">
    <location>
        <begin position="246"/>
        <end position="265"/>
    </location>
</feature>
<dbReference type="InterPro" id="IPR051156">
    <property type="entry name" value="Mito/Outer_Membr_Metalloprot"/>
</dbReference>
<dbReference type="PANTHER" id="PTHR22726">
    <property type="entry name" value="METALLOENDOPEPTIDASE OMA1"/>
    <property type="match status" value="1"/>
</dbReference>
<sequence>MKKVLFTLAVAFLGMASAQAQLGKLSGKKIDALTTAVSAFTVSDEEIQQSAKEAVKWMDENNQVCDLNSKQKDMREYAERLDRIFKPYKNYDGLDLNYKVYYVTDINAFACADGSVRVFSSLMDIMTDDELLAIIGHEIGHVKLGHTKKAYEQILLAEAATKYVGSTKGTAADIMNSNLGGMAEQFMGASFSRKQESDSDDYSYKFLVAHKKDPQALADGFQKFADMEKEYGTDKSIVSKMSSSHPDSEKRVKRVEEKIKKDAKK</sequence>
<keyword evidence="5 6" id="KW-0482">Metalloprotease</keyword>
<dbReference type="CDD" id="cd07334">
    <property type="entry name" value="M48C_loiP_like"/>
    <property type="match status" value="1"/>
</dbReference>
<dbReference type="GO" id="GO:0051603">
    <property type="term" value="P:proteolysis involved in protein catabolic process"/>
    <property type="evidence" value="ECO:0007669"/>
    <property type="project" value="TreeGrafter"/>
</dbReference>
<dbReference type="PANTHER" id="PTHR22726:SF8">
    <property type="entry name" value="METALLOPROTEASE YCAL"/>
    <property type="match status" value="1"/>
</dbReference>
<evidence type="ECO:0000256" key="8">
    <source>
        <dbReference type="SAM" id="SignalP"/>
    </source>
</evidence>
<dbReference type="AlphaFoldDB" id="A0A378U4F9"/>
<organism evidence="10 11">
    <name type="scientific">Myroides odoratus</name>
    <name type="common">Flavobacterium odoratum</name>
    <dbReference type="NCBI Taxonomy" id="256"/>
    <lineage>
        <taxon>Bacteria</taxon>
        <taxon>Pseudomonadati</taxon>
        <taxon>Bacteroidota</taxon>
        <taxon>Flavobacteriia</taxon>
        <taxon>Flavobacteriales</taxon>
        <taxon>Flavobacteriaceae</taxon>
        <taxon>Myroides</taxon>
    </lineage>
</organism>
<dbReference type="GO" id="GO:0016020">
    <property type="term" value="C:membrane"/>
    <property type="evidence" value="ECO:0007669"/>
    <property type="project" value="TreeGrafter"/>
</dbReference>
<accession>A0A378U4F9</accession>
<dbReference type="Pfam" id="PF01435">
    <property type="entry name" value="Peptidase_M48"/>
    <property type="match status" value="1"/>
</dbReference>
<dbReference type="InterPro" id="IPR001915">
    <property type="entry name" value="Peptidase_M48"/>
</dbReference>
<dbReference type="EC" id="3.4.24.-" evidence="10"/>
<gene>
    <name evidence="10" type="primary">yggG_1</name>
    <name evidence="10" type="ORF">NCTC11179_02856</name>
</gene>
<evidence type="ECO:0000256" key="5">
    <source>
        <dbReference type="ARBA" id="ARBA00023049"/>
    </source>
</evidence>
<keyword evidence="11" id="KW-1185">Reference proteome</keyword>
<evidence type="ECO:0000256" key="3">
    <source>
        <dbReference type="ARBA" id="ARBA00022801"/>
    </source>
</evidence>
<keyword evidence="4 6" id="KW-0862">Zinc</keyword>
<dbReference type="GO" id="GO:0046872">
    <property type="term" value="F:metal ion binding"/>
    <property type="evidence" value="ECO:0007669"/>
    <property type="project" value="UniProtKB-KW"/>
</dbReference>
<evidence type="ECO:0000256" key="7">
    <source>
        <dbReference type="SAM" id="MobiDB-lite"/>
    </source>
</evidence>
<feature type="chain" id="PRO_5016755185" evidence="8">
    <location>
        <begin position="21"/>
        <end position="265"/>
    </location>
</feature>
<comment type="similarity">
    <text evidence="6">Belongs to the peptidase M48 family.</text>
</comment>
<name>A0A378U4F9_MYROD</name>
<comment type="cofactor">
    <cofactor evidence="6">
        <name>Zn(2+)</name>
        <dbReference type="ChEBI" id="CHEBI:29105"/>
    </cofactor>
    <text evidence="6">Binds 1 zinc ion per subunit.</text>
</comment>
<evidence type="ECO:0000256" key="6">
    <source>
        <dbReference type="RuleBase" id="RU003983"/>
    </source>
</evidence>
<keyword evidence="3 6" id="KW-0378">Hydrolase</keyword>
<feature type="domain" description="Peptidase M48" evidence="9">
    <location>
        <begin position="98"/>
        <end position="257"/>
    </location>
</feature>
<keyword evidence="8" id="KW-0732">Signal</keyword>
<dbReference type="GO" id="GO:0004222">
    <property type="term" value="F:metalloendopeptidase activity"/>
    <property type="evidence" value="ECO:0007669"/>
    <property type="project" value="InterPro"/>
</dbReference>
<dbReference type="RefSeq" id="WP_115092114.1">
    <property type="nucleotide sequence ID" value="NZ_CP068107.1"/>
</dbReference>
<dbReference type="Proteomes" id="UP000255024">
    <property type="component" value="Unassembled WGS sequence"/>
</dbReference>
<keyword evidence="1 6" id="KW-0645">Protease</keyword>
<dbReference type="Gene3D" id="3.30.2010.10">
    <property type="entry name" value="Metalloproteases ('zincins'), catalytic domain"/>
    <property type="match status" value="1"/>
</dbReference>
<reference evidence="10 11" key="1">
    <citation type="submission" date="2018-06" db="EMBL/GenBank/DDBJ databases">
        <authorList>
            <consortium name="Pathogen Informatics"/>
            <person name="Doyle S."/>
        </authorList>
    </citation>
    <scope>NUCLEOTIDE SEQUENCE [LARGE SCALE GENOMIC DNA]</scope>
    <source>
        <strain evidence="10 11">NCTC11179</strain>
    </source>
</reference>
<feature type="signal peptide" evidence="8">
    <location>
        <begin position="1"/>
        <end position="20"/>
    </location>
</feature>
<keyword evidence="2" id="KW-0479">Metal-binding</keyword>
<evidence type="ECO:0000259" key="9">
    <source>
        <dbReference type="Pfam" id="PF01435"/>
    </source>
</evidence>
<protein>
    <submittedName>
        <fullName evidence="10">Uncharacterized metalloprotease yggG</fullName>
        <ecNumber evidence="10">3.4.24.-</ecNumber>
    </submittedName>
</protein>
<proteinExistence type="inferred from homology"/>
<evidence type="ECO:0000313" key="11">
    <source>
        <dbReference type="Proteomes" id="UP000255024"/>
    </source>
</evidence>
<feature type="region of interest" description="Disordered" evidence="7">
    <location>
        <begin position="235"/>
        <end position="265"/>
    </location>
</feature>